<feature type="binding site" evidence="3">
    <location>
        <position position="96"/>
    </location>
    <ligand>
        <name>Zn(2+)</name>
        <dbReference type="ChEBI" id="CHEBI:29105"/>
        <label>1</label>
        <note>catalytic</note>
    </ligand>
</feature>
<dbReference type="Gene3D" id="3.20.20.70">
    <property type="entry name" value="Aldolase class I"/>
    <property type="match status" value="1"/>
</dbReference>
<proteinExistence type="predicted"/>
<dbReference type="KEGG" id="ful:C4N20_05145"/>
<dbReference type="GeneID" id="78454183"/>
<feature type="binding site" evidence="2">
    <location>
        <begin position="225"/>
        <end position="227"/>
    </location>
    <ligand>
        <name>dihydroxyacetone phosphate</name>
        <dbReference type="ChEBI" id="CHEBI:57642"/>
    </ligand>
</feature>
<feature type="binding site" evidence="2">
    <location>
        <begin position="267"/>
        <end position="270"/>
    </location>
    <ligand>
        <name>dihydroxyacetone phosphate</name>
        <dbReference type="ChEBI" id="CHEBI:57642"/>
    </ligand>
</feature>
<dbReference type="InterPro" id="IPR000771">
    <property type="entry name" value="FBA_II"/>
</dbReference>
<evidence type="ECO:0000313" key="4">
    <source>
        <dbReference type="EMBL" id="SQJ13751.1"/>
    </source>
</evidence>
<dbReference type="PANTHER" id="PTHR30304:SF0">
    <property type="entry name" value="D-TAGATOSE-1,6-BISPHOSPHATE ALDOLASE SUBUNIT GATY-RELATED"/>
    <property type="match status" value="1"/>
</dbReference>
<evidence type="ECO:0000256" key="2">
    <source>
        <dbReference type="PIRSR" id="PIRSR001359-2"/>
    </source>
</evidence>
<dbReference type="NCBIfam" id="TIGR00167">
    <property type="entry name" value="cbbA"/>
    <property type="match status" value="1"/>
</dbReference>
<protein>
    <submittedName>
        <fullName evidence="4">Fructose-bisphosphate aldolase class 2</fullName>
        <ecNumber evidence="4">4.1.2.13</ecNumber>
    </submittedName>
</protein>
<dbReference type="GO" id="GO:0004332">
    <property type="term" value="F:fructose-bisphosphate aldolase activity"/>
    <property type="evidence" value="ECO:0007669"/>
    <property type="project" value="UniProtKB-EC"/>
</dbReference>
<keyword evidence="4" id="KW-0456">Lyase</keyword>
<dbReference type="InterPro" id="IPR050246">
    <property type="entry name" value="Class_II_FBP_aldolase"/>
</dbReference>
<comment type="cofactor">
    <cofactor evidence="3">
        <name>Zn(2+)</name>
        <dbReference type="ChEBI" id="CHEBI:29105"/>
    </cofactor>
    <text evidence="3">Binds 2 Zn(2+) ions per subunit. One is catalytic and the other provides a structural contribution.</text>
</comment>
<keyword evidence="3" id="KW-0862">Zinc</keyword>
<feature type="binding site" evidence="3">
    <location>
        <position position="117"/>
    </location>
    <ligand>
        <name>Zn(2+)</name>
        <dbReference type="ChEBI" id="CHEBI:29105"/>
        <label>2</label>
    </ligand>
</feature>
<feature type="binding site" evidence="3">
    <location>
        <position position="224"/>
    </location>
    <ligand>
        <name>Zn(2+)</name>
        <dbReference type="ChEBI" id="CHEBI:29105"/>
        <label>1</label>
        <note>catalytic</note>
    </ligand>
</feature>
<dbReference type="SUPFAM" id="SSF51569">
    <property type="entry name" value="Aldolase"/>
    <property type="match status" value="1"/>
</dbReference>
<feature type="active site" description="Proton donor" evidence="1">
    <location>
        <position position="95"/>
    </location>
</feature>
<reference evidence="4 5" key="1">
    <citation type="submission" date="2018-06" db="EMBL/GenBank/DDBJ databases">
        <authorList>
            <consortium name="Pathogen Informatics"/>
            <person name="Doyle S."/>
        </authorList>
    </citation>
    <scope>NUCLEOTIDE SEQUENCE [LARGE SCALE GENOMIC DNA]</scope>
    <source>
        <strain evidence="4 5">NCTC12112</strain>
    </source>
</reference>
<dbReference type="PIRSF" id="PIRSF001359">
    <property type="entry name" value="F_bP_aldolase_II"/>
    <property type="match status" value="1"/>
</dbReference>
<accession>A0AAX2JF01</accession>
<dbReference type="Proteomes" id="UP000249008">
    <property type="component" value="Chromosome 1"/>
</dbReference>
<name>A0AAX2JF01_9FUSO</name>
<feature type="binding site" evidence="2">
    <location>
        <position position="192"/>
    </location>
    <ligand>
        <name>dihydroxyacetone phosphate</name>
        <dbReference type="ChEBI" id="CHEBI:57642"/>
    </ligand>
</feature>
<dbReference type="EC" id="4.1.2.13" evidence="4"/>
<dbReference type="InterPro" id="IPR013785">
    <property type="entry name" value="Aldolase_TIM"/>
</dbReference>
<dbReference type="GO" id="GO:0008270">
    <property type="term" value="F:zinc ion binding"/>
    <property type="evidence" value="ECO:0007669"/>
    <property type="project" value="InterPro"/>
</dbReference>
<dbReference type="EMBL" id="LS483487">
    <property type="protein sequence ID" value="SQJ13751.1"/>
    <property type="molecule type" value="Genomic_DNA"/>
</dbReference>
<evidence type="ECO:0000256" key="1">
    <source>
        <dbReference type="PIRSR" id="PIRSR001359-1"/>
    </source>
</evidence>
<dbReference type="Pfam" id="PF01116">
    <property type="entry name" value="F_bP_aldolase"/>
    <property type="match status" value="1"/>
</dbReference>
<dbReference type="CDD" id="cd00947">
    <property type="entry name" value="TBP_aldolase_IIB"/>
    <property type="match status" value="1"/>
</dbReference>
<organism evidence="4 5">
    <name type="scientific">Fusobacterium ulcerans</name>
    <dbReference type="NCBI Taxonomy" id="861"/>
    <lineage>
        <taxon>Bacteria</taxon>
        <taxon>Fusobacteriati</taxon>
        <taxon>Fusobacteriota</taxon>
        <taxon>Fusobacteriia</taxon>
        <taxon>Fusobacteriales</taxon>
        <taxon>Fusobacteriaceae</taxon>
        <taxon>Fusobacterium</taxon>
    </lineage>
</organism>
<gene>
    <name evidence="4" type="primary">fbaA</name>
    <name evidence="4" type="ORF">NCTC12112_02915</name>
</gene>
<sequence>MKKYSFKELGLENTRDMFKRANENGYSIPAFNFANLEQLQAILDACTEAESDVIIQISASARTYIGKEQLPLLVKGAIDEIRAKGSKIAVALNLDHGKGHELIKDCLDYGFSSVMIDASKYDFEKNIELTKEIVELAKDYDASVEGEIGVIHGTEDEHSADESAFTKPAEAVEFIKRTGVDSLAIAIGTAHGAHKFKVGEAPKLRLDILEAIKKEIGSFPIVLHGSSSVPQDYIKKFKEFGGEVKDAIGIPDEELKKASKSIVTKINVDTDGRLVFTSALREYFAENPKEMDLKKYLDYARNEMKNFYVKKINSVFKTK</sequence>
<dbReference type="RefSeq" id="WP_005979617.1">
    <property type="nucleotide sequence ID" value="NZ_CABKNW010000004.1"/>
</dbReference>
<keyword evidence="3" id="KW-0479">Metal-binding</keyword>
<feature type="binding site" evidence="3">
    <location>
        <position position="147"/>
    </location>
    <ligand>
        <name>Zn(2+)</name>
        <dbReference type="ChEBI" id="CHEBI:29105"/>
        <label>2</label>
    </ligand>
</feature>
<dbReference type="PANTHER" id="PTHR30304">
    <property type="entry name" value="D-TAGATOSE-1,6-BISPHOSPHATE ALDOLASE"/>
    <property type="match status" value="1"/>
</dbReference>
<feature type="binding site" evidence="3">
    <location>
        <position position="191"/>
    </location>
    <ligand>
        <name>Zn(2+)</name>
        <dbReference type="ChEBI" id="CHEBI:29105"/>
        <label>1</label>
        <note>catalytic</note>
    </ligand>
</feature>
<dbReference type="AlphaFoldDB" id="A0AAX2JF01"/>
<dbReference type="GO" id="GO:0005975">
    <property type="term" value="P:carbohydrate metabolic process"/>
    <property type="evidence" value="ECO:0007669"/>
    <property type="project" value="InterPro"/>
</dbReference>
<evidence type="ECO:0000256" key="3">
    <source>
        <dbReference type="PIRSR" id="PIRSR001359-3"/>
    </source>
</evidence>
<evidence type="ECO:0000313" key="5">
    <source>
        <dbReference type="Proteomes" id="UP000249008"/>
    </source>
</evidence>